<reference evidence="6" key="1">
    <citation type="submission" date="2021-02" db="EMBL/GenBank/DDBJ databases">
        <title>Strain Y2R2, a novel species of the genus Halomonas.</title>
        <authorList>
            <person name="Huang H."/>
        </authorList>
    </citation>
    <scope>NUCLEOTIDE SEQUENCE</scope>
    <source>
        <strain evidence="6">Y2R2</strain>
    </source>
</reference>
<dbReference type="InterPro" id="IPR009057">
    <property type="entry name" value="Homeodomain-like_sf"/>
</dbReference>
<evidence type="ECO:0000313" key="7">
    <source>
        <dbReference type="Proteomes" id="UP000324285"/>
    </source>
</evidence>
<evidence type="ECO:0000256" key="1">
    <source>
        <dbReference type="ARBA" id="ARBA00023015"/>
    </source>
</evidence>
<keyword evidence="3" id="KW-0804">Transcription</keyword>
<name>A0A5C1NBF1_9GAMM</name>
<dbReference type="EMBL" id="CP038437">
    <property type="protein sequence ID" value="QEM80291.1"/>
    <property type="molecule type" value="Genomic_DNA"/>
</dbReference>
<dbReference type="PANTHER" id="PTHR46796">
    <property type="entry name" value="HTH-TYPE TRANSCRIPTIONAL ACTIVATOR RHAS-RELATED"/>
    <property type="match status" value="1"/>
</dbReference>
<dbReference type="PROSITE" id="PS00041">
    <property type="entry name" value="HTH_ARAC_FAMILY_1"/>
    <property type="match status" value="1"/>
</dbReference>
<organism evidence="6 7">
    <name type="scientific">Halomonas binhaiensis</name>
    <dbReference type="NCBI Taxonomy" id="2562282"/>
    <lineage>
        <taxon>Bacteria</taxon>
        <taxon>Pseudomonadati</taxon>
        <taxon>Pseudomonadota</taxon>
        <taxon>Gammaproteobacteria</taxon>
        <taxon>Oceanospirillales</taxon>
        <taxon>Halomonadaceae</taxon>
        <taxon>Halomonas</taxon>
    </lineage>
</organism>
<keyword evidence="7" id="KW-1185">Reference proteome</keyword>
<dbReference type="OrthoDB" id="9783876at2"/>
<keyword evidence="1" id="KW-0805">Transcription regulation</keyword>
<evidence type="ECO:0000259" key="5">
    <source>
        <dbReference type="PROSITE" id="PS01124"/>
    </source>
</evidence>
<dbReference type="GO" id="GO:0043565">
    <property type="term" value="F:sequence-specific DNA binding"/>
    <property type="evidence" value="ECO:0007669"/>
    <property type="project" value="InterPro"/>
</dbReference>
<feature type="region of interest" description="Disordered" evidence="4">
    <location>
        <begin position="1"/>
        <end position="36"/>
    </location>
</feature>
<dbReference type="Pfam" id="PF12833">
    <property type="entry name" value="HTH_18"/>
    <property type="match status" value="1"/>
</dbReference>
<dbReference type="PROSITE" id="PS01124">
    <property type="entry name" value="HTH_ARAC_FAMILY_2"/>
    <property type="match status" value="1"/>
</dbReference>
<dbReference type="SUPFAM" id="SSF46689">
    <property type="entry name" value="Homeodomain-like"/>
    <property type="match status" value="2"/>
</dbReference>
<dbReference type="InterPro" id="IPR018060">
    <property type="entry name" value="HTH_AraC"/>
</dbReference>
<evidence type="ECO:0000313" key="6">
    <source>
        <dbReference type="EMBL" id="QEM80291.1"/>
    </source>
</evidence>
<dbReference type="InterPro" id="IPR032783">
    <property type="entry name" value="AraC_lig"/>
</dbReference>
<dbReference type="InterPro" id="IPR018062">
    <property type="entry name" value="HTH_AraC-typ_CS"/>
</dbReference>
<proteinExistence type="predicted"/>
<feature type="compositionally biased region" description="Low complexity" evidence="4">
    <location>
        <begin position="1"/>
        <end position="32"/>
    </location>
</feature>
<keyword evidence="2" id="KW-0238">DNA-binding</keyword>
<gene>
    <name evidence="6" type="ORF">E4T21_01000</name>
</gene>
<dbReference type="KEGG" id="hbh:E4T21_01000"/>
<accession>A0A5C1NBF1</accession>
<dbReference type="AlphaFoldDB" id="A0A5C1NBF1"/>
<dbReference type="PANTHER" id="PTHR46796:SF7">
    <property type="entry name" value="ARAC FAMILY TRANSCRIPTIONAL REGULATOR"/>
    <property type="match status" value="1"/>
</dbReference>
<sequence length="360" mass="38440">MSTSPSSAFLSSTSQSSTSQSNASPSTASSLTHASPPSDLVSELLLGMRLSGVRYRRTQLASPFGITYGTSEGWAQFHFIARGPVFLRSPAGVVHALDTGDALLLPRGGRHDLLSAPDQAGRDITAFETATLCESVSSVRACPQGCCAEQAAVVFSGCMEFDLGGMHPLVTLMPEVMHVGTLLERHPEILPMLEAMEREARTERAGFAGILARLADVVSAFIVRGWVECGCGDAAGWIEALRDPRLGRVIAAVHRDPGRSWTVTELAAVMGSSRSVFAERFQNVTGMTPHRYVTELRMQLATQWISKDRQSIESVAHRLGYGSLAAFSRAYKRVTGQSPGTLRQASALAAPVHAAPASAE</sequence>
<evidence type="ECO:0000256" key="3">
    <source>
        <dbReference type="ARBA" id="ARBA00023163"/>
    </source>
</evidence>
<dbReference type="Gene3D" id="1.10.10.60">
    <property type="entry name" value="Homeodomain-like"/>
    <property type="match status" value="1"/>
</dbReference>
<evidence type="ECO:0000256" key="2">
    <source>
        <dbReference type="ARBA" id="ARBA00023125"/>
    </source>
</evidence>
<dbReference type="GO" id="GO:0003700">
    <property type="term" value="F:DNA-binding transcription factor activity"/>
    <property type="evidence" value="ECO:0007669"/>
    <property type="project" value="InterPro"/>
</dbReference>
<dbReference type="SMART" id="SM00342">
    <property type="entry name" value="HTH_ARAC"/>
    <property type="match status" value="1"/>
</dbReference>
<dbReference type="Pfam" id="PF12852">
    <property type="entry name" value="Cupin_6"/>
    <property type="match status" value="1"/>
</dbReference>
<dbReference type="RefSeq" id="WP_149282721.1">
    <property type="nucleotide sequence ID" value="NZ_CP038437.2"/>
</dbReference>
<protein>
    <submittedName>
        <fullName evidence="6">AraC family transcriptional regulator</fullName>
    </submittedName>
</protein>
<dbReference type="InterPro" id="IPR050204">
    <property type="entry name" value="AraC_XylS_family_regulators"/>
</dbReference>
<evidence type="ECO:0000256" key="4">
    <source>
        <dbReference type="SAM" id="MobiDB-lite"/>
    </source>
</evidence>
<feature type="domain" description="HTH araC/xylS-type" evidence="5">
    <location>
        <begin position="247"/>
        <end position="345"/>
    </location>
</feature>
<dbReference type="Proteomes" id="UP000324285">
    <property type="component" value="Chromosome"/>
</dbReference>